<dbReference type="AlphaFoldDB" id="B2A4Q9"/>
<feature type="transmembrane region" description="Helical" evidence="7">
    <location>
        <begin position="57"/>
        <end position="78"/>
    </location>
</feature>
<dbReference type="FunCoup" id="B2A4Q9">
    <property type="interactions" value="10"/>
</dbReference>
<dbReference type="KEGG" id="nth:Nther_0232"/>
<dbReference type="InterPro" id="IPR003370">
    <property type="entry name" value="Chromate_transpt"/>
</dbReference>
<proteinExistence type="inferred from homology"/>
<keyword evidence="5 7" id="KW-1133">Transmembrane helix</keyword>
<feature type="transmembrane region" description="Helical" evidence="7">
    <location>
        <begin position="21"/>
        <end position="45"/>
    </location>
</feature>
<dbReference type="Pfam" id="PF02417">
    <property type="entry name" value="Chromate_transp"/>
    <property type="match status" value="1"/>
</dbReference>
<evidence type="ECO:0000256" key="4">
    <source>
        <dbReference type="ARBA" id="ARBA00022692"/>
    </source>
</evidence>
<keyword evidence="9" id="KW-1185">Reference proteome</keyword>
<keyword evidence="4 7" id="KW-0812">Transmembrane</keyword>
<evidence type="ECO:0000313" key="9">
    <source>
        <dbReference type="Proteomes" id="UP000001683"/>
    </source>
</evidence>
<evidence type="ECO:0000256" key="5">
    <source>
        <dbReference type="ARBA" id="ARBA00022989"/>
    </source>
</evidence>
<reference evidence="8 9" key="2">
    <citation type="journal article" date="2011" name="J. Bacteriol.">
        <title>Complete genome sequence of the anaerobic, halophilic alkalithermophile Natranaerobius thermophilus JW/NM-WN-LF.</title>
        <authorList>
            <person name="Zhao B."/>
            <person name="Mesbah N.M."/>
            <person name="Dalin E."/>
            <person name="Goodwin L."/>
            <person name="Nolan M."/>
            <person name="Pitluck S."/>
            <person name="Chertkov O."/>
            <person name="Brettin T.S."/>
            <person name="Han J."/>
            <person name="Larimer F.W."/>
            <person name="Land M.L."/>
            <person name="Hauser L."/>
            <person name="Kyrpides N."/>
            <person name="Wiegel J."/>
        </authorList>
    </citation>
    <scope>NUCLEOTIDE SEQUENCE [LARGE SCALE GENOMIC DNA]</scope>
    <source>
        <strain evidence="9">ATCC BAA-1301 / DSM 18059 / JW/NM-WN-LF</strain>
    </source>
</reference>
<dbReference type="GO" id="GO:0015109">
    <property type="term" value="F:chromate transmembrane transporter activity"/>
    <property type="evidence" value="ECO:0007669"/>
    <property type="project" value="InterPro"/>
</dbReference>
<feature type="transmembrane region" description="Helical" evidence="7">
    <location>
        <begin position="90"/>
        <end position="106"/>
    </location>
</feature>
<dbReference type="GO" id="GO:0005886">
    <property type="term" value="C:plasma membrane"/>
    <property type="evidence" value="ECO:0007669"/>
    <property type="project" value="UniProtKB-SubCell"/>
</dbReference>
<dbReference type="PANTHER" id="PTHR43663">
    <property type="entry name" value="CHROMATE TRANSPORT PROTEIN-RELATED"/>
    <property type="match status" value="1"/>
</dbReference>
<evidence type="ECO:0000256" key="7">
    <source>
        <dbReference type="SAM" id="Phobius"/>
    </source>
</evidence>
<dbReference type="InParanoid" id="B2A4Q9"/>
<dbReference type="InterPro" id="IPR052518">
    <property type="entry name" value="CHR_Transporter"/>
</dbReference>
<gene>
    <name evidence="8" type="ordered locus">Nther_0232</name>
</gene>
<evidence type="ECO:0000256" key="2">
    <source>
        <dbReference type="ARBA" id="ARBA00005262"/>
    </source>
</evidence>
<accession>B2A4Q9</accession>
<evidence type="ECO:0000313" key="8">
    <source>
        <dbReference type="EMBL" id="ACB83831.1"/>
    </source>
</evidence>
<evidence type="ECO:0000256" key="6">
    <source>
        <dbReference type="ARBA" id="ARBA00023136"/>
    </source>
</evidence>
<dbReference type="HOGENOM" id="CLU_018106_1_2_9"/>
<sequence length="154" mass="16897">MLPLIKREIVEKNSWLDEQEFLNTIAITQSIPGALAVNTAIYIGYNIRGYKGAISSLLGVILPSFLIILTIVSFLFRWQDHHVVERVFQGIRPGVVGLIIAAVYKIGKPLLAKNKVAIPIFILALGLALLGVHPIILILSFGLIGVLVYRKGES</sequence>
<dbReference type="eggNOG" id="COG2059">
    <property type="taxonomic scope" value="Bacteria"/>
</dbReference>
<organism evidence="8 9">
    <name type="scientific">Natranaerobius thermophilus (strain ATCC BAA-1301 / DSM 18059 / JW/NM-WN-LF)</name>
    <dbReference type="NCBI Taxonomy" id="457570"/>
    <lineage>
        <taxon>Bacteria</taxon>
        <taxon>Bacillati</taxon>
        <taxon>Bacillota</taxon>
        <taxon>Clostridia</taxon>
        <taxon>Natranaerobiales</taxon>
        <taxon>Natranaerobiaceae</taxon>
        <taxon>Natranaerobius</taxon>
    </lineage>
</organism>
<keyword evidence="3" id="KW-1003">Cell membrane</keyword>
<feature type="transmembrane region" description="Helical" evidence="7">
    <location>
        <begin position="118"/>
        <end position="149"/>
    </location>
</feature>
<comment type="similarity">
    <text evidence="2">Belongs to the chromate ion transporter (CHR) (TC 2.A.51) family.</text>
</comment>
<dbReference type="PANTHER" id="PTHR43663:SF2">
    <property type="entry name" value="CHROMATE TRANSPORT PROTEIN-RELATED"/>
    <property type="match status" value="1"/>
</dbReference>
<reference evidence="8 9" key="1">
    <citation type="submission" date="2008-04" db="EMBL/GenBank/DDBJ databases">
        <title>Complete sequence of chromosome of Natranaerobius thermophilus JW/NM-WN-LF.</title>
        <authorList>
            <consortium name="US DOE Joint Genome Institute"/>
            <person name="Copeland A."/>
            <person name="Lucas S."/>
            <person name="Lapidus A."/>
            <person name="Glavina del Rio T."/>
            <person name="Dalin E."/>
            <person name="Tice H."/>
            <person name="Bruce D."/>
            <person name="Goodwin L."/>
            <person name="Pitluck S."/>
            <person name="Chertkov O."/>
            <person name="Brettin T."/>
            <person name="Detter J.C."/>
            <person name="Han C."/>
            <person name="Kuske C.R."/>
            <person name="Schmutz J."/>
            <person name="Larimer F."/>
            <person name="Land M."/>
            <person name="Hauser L."/>
            <person name="Kyrpides N."/>
            <person name="Lykidis A."/>
            <person name="Mesbah N.M."/>
            <person name="Wiegel J."/>
        </authorList>
    </citation>
    <scope>NUCLEOTIDE SEQUENCE [LARGE SCALE GENOMIC DNA]</scope>
    <source>
        <strain evidence="9">ATCC BAA-1301 / DSM 18059 / JW/NM-WN-LF</strain>
    </source>
</reference>
<name>B2A4Q9_NATTJ</name>
<comment type="subcellular location">
    <subcellularLocation>
        <location evidence="1">Cell membrane</location>
        <topology evidence="1">Multi-pass membrane protein</topology>
    </subcellularLocation>
</comment>
<protein>
    <submittedName>
        <fullName evidence="8">Chromate transporter</fullName>
    </submittedName>
</protein>
<keyword evidence="6 7" id="KW-0472">Membrane</keyword>
<evidence type="ECO:0000256" key="1">
    <source>
        <dbReference type="ARBA" id="ARBA00004651"/>
    </source>
</evidence>
<dbReference type="STRING" id="457570.Nther_0232"/>
<dbReference type="EMBL" id="CP001034">
    <property type="protein sequence ID" value="ACB83831.1"/>
    <property type="molecule type" value="Genomic_DNA"/>
</dbReference>
<dbReference type="Proteomes" id="UP000001683">
    <property type="component" value="Chromosome"/>
</dbReference>
<evidence type="ECO:0000256" key="3">
    <source>
        <dbReference type="ARBA" id="ARBA00022475"/>
    </source>
</evidence>